<organism evidence="2 3">
    <name type="scientific">Sulfitobacter donghicola DSW-25 = KCTC 12864 = JCM 14565</name>
    <dbReference type="NCBI Taxonomy" id="1300350"/>
    <lineage>
        <taxon>Bacteria</taxon>
        <taxon>Pseudomonadati</taxon>
        <taxon>Pseudomonadota</taxon>
        <taxon>Alphaproteobacteria</taxon>
        <taxon>Rhodobacterales</taxon>
        <taxon>Roseobacteraceae</taxon>
        <taxon>Sulfitobacter</taxon>
    </lineage>
</organism>
<gene>
    <name evidence="2" type="ORF">DSW25_14720</name>
</gene>
<feature type="transmembrane region" description="Helical" evidence="1">
    <location>
        <begin position="35"/>
        <end position="55"/>
    </location>
</feature>
<dbReference type="RefSeq" id="WP_025060791.1">
    <property type="nucleotide sequence ID" value="NZ_JAMC01000006.1"/>
</dbReference>
<accession>A0A073ISH9</accession>
<name>A0A073ISH9_9RHOB</name>
<dbReference type="OrthoDB" id="7652025at2"/>
<evidence type="ECO:0000313" key="2">
    <source>
        <dbReference type="EMBL" id="KEJ88352.1"/>
    </source>
</evidence>
<keyword evidence="1" id="KW-1133">Transmembrane helix</keyword>
<comment type="caution">
    <text evidence="2">The sequence shown here is derived from an EMBL/GenBank/DDBJ whole genome shotgun (WGS) entry which is preliminary data.</text>
</comment>
<dbReference type="Proteomes" id="UP000027734">
    <property type="component" value="Unassembled WGS sequence"/>
</dbReference>
<feature type="transmembrane region" description="Helical" evidence="1">
    <location>
        <begin position="6"/>
        <end position="23"/>
    </location>
</feature>
<reference evidence="2 3" key="1">
    <citation type="submission" date="2014-01" db="EMBL/GenBank/DDBJ databases">
        <title>Sulfitobacter donghicola JCM 14565 Genome Sequencing.</title>
        <authorList>
            <person name="Lai Q."/>
            <person name="Hong Z."/>
        </authorList>
    </citation>
    <scope>NUCLEOTIDE SEQUENCE [LARGE SCALE GENOMIC DNA]</scope>
    <source>
        <strain evidence="2 3">JCM 14565</strain>
    </source>
</reference>
<keyword evidence="1" id="KW-0472">Membrane</keyword>
<evidence type="ECO:0000256" key="1">
    <source>
        <dbReference type="SAM" id="Phobius"/>
    </source>
</evidence>
<dbReference type="AlphaFoldDB" id="A0A073ISH9"/>
<evidence type="ECO:0000313" key="3">
    <source>
        <dbReference type="Proteomes" id="UP000027734"/>
    </source>
</evidence>
<sequence length="101" mass="11541">MDHELKVFIFAAAVIAFAYVAIYPRMTEKTLNRMMVLDLGLSAVLVVIVGLLYYGSGIRFSMVLFTVPWWVFTLLSAAIVEIPFFIWFCKKWDIDLSPPSD</sequence>
<protein>
    <submittedName>
        <fullName evidence="2">Uncharacterized protein</fullName>
    </submittedName>
</protein>
<keyword evidence="3" id="KW-1185">Reference proteome</keyword>
<dbReference type="eggNOG" id="ENOG50332QZ">
    <property type="taxonomic scope" value="Bacteria"/>
</dbReference>
<feature type="transmembrane region" description="Helical" evidence="1">
    <location>
        <begin position="67"/>
        <end position="88"/>
    </location>
</feature>
<proteinExistence type="predicted"/>
<dbReference type="EMBL" id="JAMC01000006">
    <property type="protein sequence ID" value="KEJ88352.1"/>
    <property type="molecule type" value="Genomic_DNA"/>
</dbReference>
<keyword evidence="1" id="KW-0812">Transmembrane</keyword>